<dbReference type="RefSeq" id="WP_380060564.1">
    <property type="nucleotide sequence ID" value="NZ_JBHSEI010000001.1"/>
</dbReference>
<evidence type="ECO:0000313" key="7">
    <source>
        <dbReference type="Proteomes" id="UP001595952"/>
    </source>
</evidence>
<comment type="caution">
    <text evidence="6">The sequence shown here is derived from an EMBL/GenBank/DDBJ whole genome shotgun (WGS) entry which is preliminary data.</text>
</comment>
<dbReference type="Pfam" id="PF01339">
    <property type="entry name" value="CheB_methylest"/>
    <property type="match status" value="1"/>
</dbReference>
<comment type="catalytic activity">
    <reaction evidence="3">
        <text>[protein]-L-glutamate 5-O-methyl ester + H2O = L-glutamyl-[protein] + methanol + H(+)</text>
        <dbReference type="Rhea" id="RHEA:23236"/>
        <dbReference type="Rhea" id="RHEA-COMP:10208"/>
        <dbReference type="Rhea" id="RHEA-COMP:10311"/>
        <dbReference type="ChEBI" id="CHEBI:15377"/>
        <dbReference type="ChEBI" id="CHEBI:15378"/>
        <dbReference type="ChEBI" id="CHEBI:17790"/>
        <dbReference type="ChEBI" id="CHEBI:29973"/>
        <dbReference type="ChEBI" id="CHEBI:82795"/>
        <dbReference type="EC" id="3.1.1.61"/>
    </reaction>
</comment>
<organism evidence="6 7">
    <name type="scientific">Deinococcus hohokamensis</name>
    <dbReference type="NCBI Taxonomy" id="309883"/>
    <lineage>
        <taxon>Bacteria</taxon>
        <taxon>Thermotogati</taxon>
        <taxon>Deinococcota</taxon>
        <taxon>Deinococci</taxon>
        <taxon>Deinococcales</taxon>
        <taxon>Deinococcaceae</taxon>
        <taxon>Deinococcus</taxon>
    </lineage>
</organism>
<keyword evidence="4" id="KW-0145">Chemotaxis</keyword>
<dbReference type="PROSITE" id="PS50122">
    <property type="entry name" value="CHEB"/>
    <property type="match status" value="1"/>
</dbReference>
<dbReference type="Proteomes" id="UP001595952">
    <property type="component" value="Unassembled WGS sequence"/>
</dbReference>
<reference evidence="7" key="1">
    <citation type="journal article" date="2019" name="Int. J. Syst. Evol. Microbiol.">
        <title>The Global Catalogue of Microorganisms (GCM) 10K type strain sequencing project: providing services to taxonomists for standard genome sequencing and annotation.</title>
        <authorList>
            <consortium name="The Broad Institute Genomics Platform"/>
            <consortium name="The Broad Institute Genome Sequencing Center for Infectious Disease"/>
            <person name="Wu L."/>
            <person name="Ma J."/>
        </authorList>
    </citation>
    <scope>NUCLEOTIDE SEQUENCE [LARGE SCALE GENOMIC DNA]</scope>
    <source>
        <strain evidence="7">CCUG 55995</strain>
    </source>
</reference>
<dbReference type="InterPro" id="IPR000673">
    <property type="entry name" value="Sig_transdc_resp-reg_Me-estase"/>
</dbReference>
<dbReference type="CDD" id="cd16433">
    <property type="entry name" value="CheB"/>
    <property type="match status" value="1"/>
</dbReference>
<dbReference type="Gene3D" id="3.40.50.180">
    <property type="entry name" value="Methylesterase CheB, C-terminal domain"/>
    <property type="match status" value="1"/>
</dbReference>
<dbReference type="EMBL" id="JBHSEI010000001">
    <property type="protein sequence ID" value="MFC4637547.1"/>
    <property type="molecule type" value="Genomic_DNA"/>
</dbReference>
<evidence type="ECO:0000259" key="5">
    <source>
        <dbReference type="PROSITE" id="PS50122"/>
    </source>
</evidence>
<feature type="active site" evidence="4">
    <location>
        <position position="39"/>
    </location>
</feature>
<keyword evidence="1 4" id="KW-0378">Hydrolase</keyword>
<evidence type="ECO:0000256" key="4">
    <source>
        <dbReference type="PROSITE-ProRule" id="PRU00050"/>
    </source>
</evidence>
<name>A0ABV9I5A0_9DEIO</name>
<dbReference type="InterPro" id="IPR011247">
    <property type="entry name" value="Chemotax_prot-Glu_Me-esterase"/>
</dbReference>
<dbReference type="PANTHER" id="PTHR42872:SF6">
    <property type="entry name" value="PROTEIN-GLUTAMATE METHYLESTERASE_PROTEIN-GLUTAMINE GLUTAMINASE"/>
    <property type="match status" value="1"/>
</dbReference>
<sequence length="347" mass="37276">MSSLPLVVMGASAGGIPALRALLGQLPADFPAAVLIVQHIAPDVPSLLPEILDRSGPLSVRQAVDGDPLRPGQVSVAPPNQHLLVDENRIVVTHGPRENRMRPSIDALFRSAAYLHRERVIGVVLSGLLDDGTSGLYTIKRRGGVAIVQSPEEAQFDSMPLSALREVEVDHCVPVTRMGALLDELVRALPQAEGNTMSEAEDRRLEVEVGISRGENAMALGVTELGEPSLLTCPECQGALVQFEEAGRLRFRCHTGHGYSGSSLLSEVTKGVEDKAYQMMRVLEESVMLMRRLGAQCEGQGDLLGAENYYNKAQEAEARASVVRALAQSTERLGYGADPALRTSADD</sequence>
<gene>
    <name evidence="6" type="ORF">ACFO0D_04235</name>
</gene>
<evidence type="ECO:0000256" key="2">
    <source>
        <dbReference type="ARBA" id="ARBA00039140"/>
    </source>
</evidence>
<dbReference type="InterPro" id="IPR035909">
    <property type="entry name" value="CheB_C"/>
</dbReference>
<feature type="active site" evidence="4">
    <location>
        <position position="12"/>
    </location>
</feature>
<feature type="active site" evidence="4">
    <location>
        <position position="131"/>
    </location>
</feature>
<feature type="domain" description="CheB-type methylesterase" evidence="5">
    <location>
        <begin position="1"/>
        <end position="189"/>
    </location>
</feature>
<proteinExistence type="predicted"/>
<dbReference type="SUPFAM" id="SSF52738">
    <property type="entry name" value="Methylesterase CheB, C-terminal domain"/>
    <property type="match status" value="1"/>
</dbReference>
<protein>
    <recommendedName>
        <fullName evidence="2">protein-glutamate methylesterase</fullName>
        <ecNumber evidence="2">3.1.1.61</ecNumber>
    </recommendedName>
</protein>
<dbReference type="PANTHER" id="PTHR42872">
    <property type="entry name" value="PROTEIN-GLUTAMATE METHYLESTERASE/PROTEIN-GLUTAMINE GLUTAMINASE"/>
    <property type="match status" value="1"/>
</dbReference>
<keyword evidence="7" id="KW-1185">Reference proteome</keyword>
<accession>A0ABV9I5A0</accession>
<dbReference type="EC" id="3.1.1.61" evidence="2"/>
<evidence type="ECO:0000256" key="3">
    <source>
        <dbReference type="ARBA" id="ARBA00048267"/>
    </source>
</evidence>
<dbReference type="PIRSF" id="PIRSF036461">
    <property type="entry name" value="Chmtx_methlestr"/>
    <property type="match status" value="1"/>
</dbReference>
<evidence type="ECO:0000256" key="1">
    <source>
        <dbReference type="ARBA" id="ARBA00022801"/>
    </source>
</evidence>
<evidence type="ECO:0000313" key="6">
    <source>
        <dbReference type="EMBL" id="MFC4637547.1"/>
    </source>
</evidence>